<comment type="caution">
    <text evidence="2">The sequence shown here is derived from an EMBL/GenBank/DDBJ whole genome shotgun (WGS) entry which is preliminary data.</text>
</comment>
<sequence>ATVDRASRLRSRAIEEPAACDVHPGGGHRLPPGVPNAHHLRPQPRREPRPALIRRPPGARDGAGLRPRPAGRGLRDGPALHSGNFAALTNVRTRHKRDPATVTSRGRLVEHLACGRSPKLSRYIDEHLLDPFHVVCGNAFAFLPPLSDDPRVQYSWCCPEEDEDGSLVRFATGPVQEVRQGVFVVSNENRAAGSGAWPKCSWLRERVAGFMAALPLAPPPPVEAVHAGIAEIMGQFDVPGIEPPAKLPDHFTPRQEGLLHTGPFCPWRADFPHFGTVSQRVLIRGSGAVRYYHRSTNVGSGEDGLRTTEVRPVGVHHDPHLALAASRS</sequence>
<evidence type="ECO:0000256" key="1">
    <source>
        <dbReference type="SAM" id="MobiDB-lite"/>
    </source>
</evidence>
<reference evidence="2" key="1">
    <citation type="submission" date="2023-10" db="EMBL/GenBank/DDBJ databases">
        <authorList>
            <person name="Chen Y."/>
            <person name="Shah S."/>
            <person name="Dougan E. K."/>
            <person name="Thang M."/>
            <person name="Chan C."/>
        </authorList>
    </citation>
    <scope>NUCLEOTIDE SEQUENCE [LARGE SCALE GENOMIC DNA]</scope>
</reference>
<name>A0ABN9UNN2_9DINO</name>
<dbReference type="Pfam" id="PF05742">
    <property type="entry name" value="TANGO2"/>
    <property type="match status" value="1"/>
</dbReference>
<accession>A0ABN9UNN2</accession>
<feature type="non-terminal residue" evidence="2">
    <location>
        <position position="1"/>
    </location>
</feature>
<evidence type="ECO:0000313" key="3">
    <source>
        <dbReference type="Proteomes" id="UP001189429"/>
    </source>
</evidence>
<proteinExistence type="predicted"/>
<gene>
    <name evidence="2" type="ORF">PCOR1329_LOCUS50181</name>
</gene>
<dbReference type="EMBL" id="CAUYUJ010016070">
    <property type="protein sequence ID" value="CAK0861542.1"/>
    <property type="molecule type" value="Genomic_DNA"/>
</dbReference>
<feature type="compositionally biased region" description="Low complexity" evidence="1">
    <location>
        <begin position="54"/>
        <end position="79"/>
    </location>
</feature>
<evidence type="ECO:0000313" key="2">
    <source>
        <dbReference type="EMBL" id="CAK0861542.1"/>
    </source>
</evidence>
<dbReference type="Proteomes" id="UP001189429">
    <property type="component" value="Unassembled WGS sequence"/>
</dbReference>
<keyword evidence="3" id="KW-1185">Reference proteome</keyword>
<organism evidence="2 3">
    <name type="scientific">Prorocentrum cordatum</name>
    <dbReference type="NCBI Taxonomy" id="2364126"/>
    <lineage>
        <taxon>Eukaryota</taxon>
        <taxon>Sar</taxon>
        <taxon>Alveolata</taxon>
        <taxon>Dinophyceae</taxon>
        <taxon>Prorocentrales</taxon>
        <taxon>Prorocentraceae</taxon>
        <taxon>Prorocentrum</taxon>
    </lineage>
</organism>
<dbReference type="InterPro" id="IPR008551">
    <property type="entry name" value="TANGO2"/>
</dbReference>
<feature type="region of interest" description="Disordered" evidence="1">
    <location>
        <begin position="19"/>
        <end position="81"/>
    </location>
</feature>
<protein>
    <submittedName>
        <fullName evidence="2">Uncharacterized protein</fullName>
    </submittedName>
</protein>